<evidence type="ECO:0000259" key="8">
    <source>
        <dbReference type="SMART" id="SM00827"/>
    </source>
</evidence>
<keyword evidence="10" id="KW-1185">Reference proteome</keyword>
<organism evidence="9 10">
    <name type="scientific">Pelagimonas phthalicica</name>
    <dbReference type="NCBI Taxonomy" id="1037362"/>
    <lineage>
        <taxon>Bacteria</taxon>
        <taxon>Pseudomonadati</taxon>
        <taxon>Pseudomonadota</taxon>
        <taxon>Alphaproteobacteria</taxon>
        <taxon>Rhodobacterales</taxon>
        <taxon>Roseobacteraceae</taxon>
        <taxon>Pelagimonas</taxon>
    </lineage>
</organism>
<accession>A0A238J5N9</accession>
<dbReference type="EC" id="2.3.1.39" evidence="1 6"/>
<feature type="active site" evidence="7">
    <location>
        <position position="196"/>
    </location>
</feature>
<dbReference type="GO" id="GO:0004314">
    <property type="term" value="F:[acyl-carrier-protein] S-malonyltransferase activity"/>
    <property type="evidence" value="ECO:0007669"/>
    <property type="project" value="UniProtKB-EC"/>
</dbReference>
<dbReference type="PIRSF" id="PIRSF000446">
    <property type="entry name" value="Mct"/>
    <property type="match status" value="1"/>
</dbReference>
<gene>
    <name evidence="9" type="primary">pksE</name>
    <name evidence="9" type="ORF">TRP8649_00092</name>
</gene>
<protein>
    <recommendedName>
        <fullName evidence="2 6">Malonyl CoA-acyl carrier protein transacylase</fullName>
        <ecNumber evidence="1 6">2.3.1.39</ecNumber>
    </recommendedName>
</protein>
<evidence type="ECO:0000313" key="9">
    <source>
        <dbReference type="EMBL" id="SMX26020.1"/>
    </source>
</evidence>
<dbReference type="InterPro" id="IPR024925">
    <property type="entry name" value="Malonyl_CoA-ACP_transAc"/>
</dbReference>
<reference evidence="10" key="1">
    <citation type="submission" date="2017-05" db="EMBL/GenBank/DDBJ databases">
        <authorList>
            <person name="Rodrigo-Torres L."/>
            <person name="Arahal R. D."/>
            <person name="Lucena T."/>
        </authorList>
    </citation>
    <scope>NUCLEOTIDE SEQUENCE [LARGE SCALE GENOMIC DNA]</scope>
    <source>
        <strain evidence="10">CECT 8649</strain>
    </source>
</reference>
<dbReference type="RefSeq" id="WP_166652709.1">
    <property type="nucleotide sequence ID" value="NZ_FXXP01000001.1"/>
</dbReference>
<comment type="similarity">
    <text evidence="6">Belongs to the fabD family.</text>
</comment>
<evidence type="ECO:0000256" key="2">
    <source>
        <dbReference type="ARBA" id="ARBA00018953"/>
    </source>
</evidence>
<evidence type="ECO:0000313" key="10">
    <source>
        <dbReference type="Proteomes" id="UP000225972"/>
    </source>
</evidence>
<evidence type="ECO:0000256" key="5">
    <source>
        <dbReference type="ARBA" id="ARBA00048462"/>
    </source>
</evidence>
<proteinExistence type="inferred from homology"/>
<comment type="catalytic activity">
    <reaction evidence="5 6">
        <text>holo-[ACP] + malonyl-CoA = malonyl-[ACP] + CoA</text>
        <dbReference type="Rhea" id="RHEA:41792"/>
        <dbReference type="Rhea" id="RHEA-COMP:9623"/>
        <dbReference type="Rhea" id="RHEA-COMP:9685"/>
        <dbReference type="ChEBI" id="CHEBI:57287"/>
        <dbReference type="ChEBI" id="CHEBI:57384"/>
        <dbReference type="ChEBI" id="CHEBI:64479"/>
        <dbReference type="ChEBI" id="CHEBI:78449"/>
        <dbReference type="EC" id="2.3.1.39"/>
    </reaction>
</comment>
<dbReference type="PANTHER" id="PTHR42681:SF1">
    <property type="entry name" value="MALONYL-COA-ACYL CARRIER PROTEIN TRANSACYLASE, MITOCHONDRIAL"/>
    <property type="match status" value="1"/>
</dbReference>
<dbReference type="SUPFAM" id="SSF52151">
    <property type="entry name" value="FabD/lysophospholipase-like"/>
    <property type="match status" value="1"/>
</dbReference>
<evidence type="ECO:0000256" key="3">
    <source>
        <dbReference type="ARBA" id="ARBA00022679"/>
    </source>
</evidence>
<dbReference type="Pfam" id="PF00698">
    <property type="entry name" value="Acyl_transf_1"/>
    <property type="match status" value="1"/>
</dbReference>
<dbReference type="Gene3D" id="3.40.366.10">
    <property type="entry name" value="Malonyl-Coenzyme A Acyl Carrier Protein, domain 2"/>
    <property type="match status" value="1"/>
</dbReference>
<dbReference type="InterPro" id="IPR016036">
    <property type="entry name" value="Malonyl_transacylase_ACP-bd"/>
</dbReference>
<keyword evidence="3 6" id="KW-0808">Transferase</keyword>
<dbReference type="InterPro" id="IPR001227">
    <property type="entry name" value="Ac_transferase_dom_sf"/>
</dbReference>
<keyword evidence="4 6" id="KW-0012">Acyltransferase</keyword>
<dbReference type="InterPro" id="IPR014043">
    <property type="entry name" value="Acyl_transferase_dom"/>
</dbReference>
<dbReference type="GO" id="GO:0006633">
    <property type="term" value="P:fatty acid biosynthetic process"/>
    <property type="evidence" value="ECO:0007669"/>
    <property type="project" value="TreeGrafter"/>
</dbReference>
<feature type="active site" evidence="7">
    <location>
        <position position="90"/>
    </location>
</feature>
<feature type="domain" description="Malonyl-CoA:ACP transacylase (MAT)" evidence="8">
    <location>
        <begin position="7"/>
        <end position="301"/>
    </location>
</feature>
<dbReference type="AlphaFoldDB" id="A0A238J5N9"/>
<dbReference type="PANTHER" id="PTHR42681">
    <property type="entry name" value="MALONYL-COA-ACYL CARRIER PROTEIN TRANSACYLASE, MITOCHONDRIAL"/>
    <property type="match status" value="1"/>
</dbReference>
<evidence type="ECO:0000256" key="4">
    <source>
        <dbReference type="ARBA" id="ARBA00023315"/>
    </source>
</evidence>
<sequence>MTQTGWIFPGQGAQSARMAAKFIGRGTFETVLDTIEDISGKPVRDFTTKMADPDLKRTDRAQLAIFAMSSAIAACLREEGLSPAFVAGHSLGHFSALAASGALSLEDATQLVVERGQLMLFSGERVAGGMGVVQGLSADAVSETLKEAKLKIWPANLNLPEQIVVSGAVEDLDPARAVLTAKGGKWVPLNVSGAFHSPLLANEARAFADRIKETAFSTPICPVLSNKDGSPMRSGRDIQDDLLTHMTGQVNWTAVMSRIADQAPDSLIEVGPGKVLTGLMLRFNPALKPASTGVPALMDRAITAHTPQMQEVAA</sequence>
<dbReference type="SMART" id="SM00827">
    <property type="entry name" value="PKS_AT"/>
    <property type="match status" value="1"/>
</dbReference>
<evidence type="ECO:0000256" key="6">
    <source>
        <dbReference type="PIRNR" id="PIRNR000446"/>
    </source>
</evidence>
<dbReference type="EMBL" id="FXXP01000001">
    <property type="protein sequence ID" value="SMX26020.1"/>
    <property type="molecule type" value="Genomic_DNA"/>
</dbReference>
<dbReference type="Gene3D" id="3.30.70.250">
    <property type="entry name" value="Malonyl-CoA ACP transacylase, ACP-binding"/>
    <property type="match status" value="1"/>
</dbReference>
<dbReference type="InterPro" id="IPR016035">
    <property type="entry name" value="Acyl_Trfase/lysoPLipase"/>
</dbReference>
<evidence type="ECO:0000256" key="1">
    <source>
        <dbReference type="ARBA" id="ARBA00013258"/>
    </source>
</evidence>
<evidence type="ECO:0000256" key="7">
    <source>
        <dbReference type="PIRSR" id="PIRSR000446-1"/>
    </source>
</evidence>
<dbReference type="InterPro" id="IPR050858">
    <property type="entry name" value="Mal-CoA-ACP_Trans/PKS_FabD"/>
</dbReference>
<name>A0A238J5N9_9RHOB</name>
<dbReference type="Proteomes" id="UP000225972">
    <property type="component" value="Unassembled WGS sequence"/>
</dbReference>
<dbReference type="GO" id="GO:0005829">
    <property type="term" value="C:cytosol"/>
    <property type="evidence" value="ECO:0007669"/>
    <property type="project" value="TreeGrafter"/>
</dbReference>
<dbReference type="SUPFAM" id="SSF55048">
    <property type="entry name" value="Probable ACP-binding domain of malonyl-CoA ACP transacylase"/>
    <property type="match status" value="1"/>
</dbReference>